<evidence type="ECO:0000256" key="3">
    <source>
        <dbReference type="ARBA" id="ARBA00023295"/>
    </source>
</evidence>
<reference evidence="9 10" key="1">
    <citation type="submission" date="2021-12" db="EMBL/GenBank/DDBJ databases">
        <title>Discovery of the Pendulisporaceae a myxobacterial family with distinct sporulation behavior and unique specialized metabolism.</title>
        <authorList>
            <person name="Garcia R."/>
            <person name="Popoff A."/>
            <person name="Bader C.D."/>
            <person name="Loehr J."/>
            <person name="Walesch S."/>
            <person name="Walt C."/>
            <person name="Boldt J."/>
            <person name="Bunk B."/>
            <person name="Haeckl F.J.F.P.J."/>
            <person name="Gunesch A.P."/>
            <person name="Birkelbach J."/>
            <person name="Nuebel U."/>
            <person name="Pietschmann T."/>
            <person name="Bach T."/>
            <person name="Mueller R."/>
        </authorList>
    </citation>
    <scope>NUCLEOTIDE SEQUENCE [LARGE SCALE GENOMIC DNA]</scope>
    <source>
        <strain evidence="9 10">MSr12523</strain>
    </source>
</reference>
<dbReference type="SMART" id="SM00060">
    <property type="entry name" value="FN3"/>
    <property type="match status" value="1"/>
</dbReference>
<dbReference type="Gene3D" id="3.20.20.80">
    <property type="entry name" value="Glycosidases"/>
    <property type="match status" value="1"/>
</dbReference>
<feature type="domain" description="CBM2" evidence="7">
    <location>
        <begin position="29"/>
        <end position="138"/>
    </location>
</feature>
<dbReference type="Gene3D" id="2.60.40.290">
    <property type="match status" value="1"/>
</dbReference>
<organism evidence="9 10">
    <name type="scientific">Pendulispora brunnea</name>
    <dbReference type="NCBI Taxonomy" id="2905690"/>
    <lineage>
        <taxon>Bacteria</taxon>
        <taxon>Pseudomonadati</taxon>
        <taxon>Myxococcota</taxon>
        <taxon>Myxococcia</taxon>
        <taxon>Myxococcales</taxon>
        <taxon>Sorangiineae</taxon>
        <taxon>Pendulisporaceae</taxon>
        <taxon>Pendulispora</taxon>
    </lineage>
</organism>
<dbReference type="InterPro" id="IPR017853">
    <property type="entry name" value="GH"/>
</dbReference>
<sequence>MTKIRLYFFALIVAVATLAVASPVPASAASTLVAGLTATFTKGQDWGTGYEGKYTINNNSSGAITAWTVEFDLPAGHRISSLWDGSYTASGQHITVKNTWNGSVGVGGSASFGFNVAYSGGYTAPANCRLNGDSCDGGPSQPGAPGTPGAPSVSSTTNSSISLSWGASSGTVTGYRVYEGTTVKATVTGTSATISGLGSCQTHSYTVAAYNSLGESNKSSTATGTTTGCTNPTGGRGAPYLYLGWGDPPSVSTVMNATGIKWFTMAFVLSSGGCNPAWDGSRPLTGGTDASVISQIKAAGGNVVPSFGGWSGNKLGPNCSTPQALAGAYQQVINAYGLTAIDIDIENTDEFENTTVQDRILDALKIVKQNNPGIQTIVTFGTSTTGPNYYGNRLIEQAAARGANIDIFTLMPFDFGSSNIYNDTVGASEGLKNKLKATFGWSDATAYAHMGISGMNGLSDQQELTTVQTWTQIRDWAKSHALGRLAFWSVNRDRGCAGGGVVSNCSGIAQADWDFTRITAGF</sequence>
<accession>A0ABZ2JXA1</accession>
<dbReference type="PANTHER" id="PTHR42976:SF1">
    <property type="entry name" value="GH18 DOMAIN-CONTAINING PROTEIN-RELATED"/>
    <property type="match status" value="1"/>
</dbReference>
<dbReference type="PROSITE" id="PS51173">
    <property type="entry name" value="CBM2"/>
    <property type="match status" value="1"/>
</dbReference>
<dbReference type="PROSITE" id="PS51910">
    <property type="entry name" value="GH18_2"/>
    <property type="match status" value="1"/>
</dbReference>
<evidence type="ECO:0000313" key="10">
    <source>
        <dbReference type="Proteomes" id="UP001379533"/>
    </source>
</evidence>
<feature type="domain" description="Fibronectin type-III" evidence="6">
    <location>
        <begin position="147"/>
        <end position="229"/>
    </location>
</feature>
<dbReference type="SUPFAM" id="SSF49384">
    <property type="entry name" value="Carbohydrate-binding domain"/>
    <property type="match status" value="1"/>
</dbReference>
<dbReference type="EMBL" id="CP089982">
    <property type="protein sequence ID" value="WXA91112.1"/>
    <property type="molecule type" value="Genomic_DNA"/>
</dbReference>
<gene>
    <name evidence="9" type="ORF">LZC95_32240</name>
</gene>
<dbReference type="PROSITE" id="PS00561">
    <property type="entry name" value="CBM2_A"/>
    <property type="match status" value="1"/>
</dbReference>
<dbReference type="Gene3D" id="2.60.40.10">
    <property type="entry name" value="Immunoglobulins"/>
    <property type="match status" value="1"/>
</dbReference>
<evidence type="ECO:0000256" key="2">
    <source>
        <dbReference type="ARBA" id="ARBA00023277"/>
    </source>
</evidence>
<feature type="signal peptide" evidence="5">
    <location>
        <begin position="1"/>
        <end position="28"/>
    </location>
</feature>
<evidence type="ECO:0000256" key="4">
    <source>
        <dbReference type="SAM" id="MobiDB-lite"/>
    </source>
</evidence>
<keyword evidence="1" id="KW-0378">Hydrolase</keyword>
<evidence type="ECO:0000259" key="6">
    <source>
        <dbReference type="PROSITE" id="PS50853"/>
    </source>
</evidence>
<dbReference type="Proteomes" id="UP001379533">
    <property type="component" value="Chromosome"/>
</dbReference>
<dbReference type="SUPFAM" id="SSF51445">
    <property type="entry name" value="(Trans)glycosidases"/>
    <property type="match status" value="1"/>
</dbReference>
<evidence type="ECO:0000313" key="9">
    <source>
        <dbReference type="EMBL" id="WXA91112.1"/>
    </source>
</evidence>
<dbReference type="RefSeq" id="WP_394841733.1">
    <property type="nucleotide sequence ID" value="NZ_CP089982.1"/>
</dbReference>
<dbReference type="InterPro" id="IPR012291">
    <property type="entry name" value="CBM2_carb-bd_dom_sf"/>
</dbReference>
<protein>
    <submittedName>
        <fullName evidence="9">Cellulose binding domain-containing protein</fullName>
    </submittedName>
</protein>
<keyword evidence="10" id="KW-1185">Reference proteome</keyword>
<evidence type="ECO:0000259" key="8">
    <source>
        <dbReference type="PROSITE" id="PS51910"/>
    </source>
</evidence>
<dbReference type="Pfam" id="PF00553">
    <property type="entry name" value="CBM_2"/>
    <property type="match status" value="1"/>
</dbReference>
<keyword evidence="5" id="KW-0732">Signal</keyword>
<dbReference type="InterPro" id="IPR018366">
    <property type="entry name" value="CBM2_CS"/>
</dbReference>
<keyword evidence="3" id="KW-0326">Glycosidase</keyword>
<dbReference type="PROSITE" id="PS50853">
    <property type="entry name" value="FN3"/>
    <property type="match status" value="1"/>
</dbReference>
<evidence type="ECO:0000259" key="7">
    <source>
        <dbReference type="PROSITE" id="PS51173"/>
    </source>
</evidence>
<evidence type="ECO:0000256" key="5">
    <source>
        <dbReference type="SAM" id="SignalP"/>
    </source>
</evidence>
<dbReference type="InterPro" id="IPR008965">
    <property type="entry name" value="CBM2/CBM3_carb-bd_dom_sf"/>
</dbReference>
<dbReference type="InterPro" id="IPR052750">
    <property type="entry name" value="GH18_Chitinase"/>
</dbReference>
<evidence type="ECO:0000256" key="1">
    <source>
        <dbReference type="ARBA" id="ARBA00022801"/>
    </source>
</evidence>
<dbReference type="PANTHER" id="PTHR42976">
    <property type="entry name" value="BIFUNCTIONAL CHITINASE/LYSOZYME-RELATED"/>
    <property type="match status" value="1"/>
</dbReference>
<dbReference type="Pfam" id="PF00041">
    <property type="entry name" value="fn3"/>
    <property type="match status" value="1"/>
</dbReference>
<dbReference type="SMART" id="SM00637">
    <property type="entry name" value="CBD_II"/>
    <property type="match status" value="1"/>
</dbReference>
<proteinExistence type="predicted"/>
<feature type="domain" description="GH18" evidence="8">
    <location>
        <begin position="234"/>
        <end position="522"/>
    </location>
</feature>
<dbReference type="SUPFAM" id="SSF49265">
    <property type="entry name" value="Fibronectin type III"/>
    <property type="match status" value="1"/>
</dbReference>
<dbReference type="InterPro" id="IPR036116">
    <property type="entry name" value="FN3_sf"/>
</dbReference>
<dbReference type="CDD" id="cd06543">
    <property type="entry name" value="GH18_PF-ChiA-like"/>
    <property type="match status" value="1"/>
</dbReference>
<name>A0ABZ2JXA1_9BACT</name>
<feature type="chain" id="PRO_5045467529" evidence="5">
    <location>
        <begin position="29"/>
        <end position="522"/>
    </location>
</feature>
<feature type="region of interest" description="Disordered" evidence="4">
    <location>
        <begin position="137"/>
        <end position="157"/>
    </location>
</feature>
<dbReference type="InterPro" id="IPR003961">
    <property type="entry name" value="FN3_dom"/>
</dbReference>
<dbReference type="InterPro" id="IPR001223">
    <property type="entry name" value="Glyco_hydro18_cat"/>
</dbReference>
<dbReference type="InterPro" id="IPR001919">
    <property type="entry name" value="CBD2"/>
</dbReference>
<keyword evidence="2" id="KW-0119">Carbohydrate metabolism</keyword>
<dbReference type="InterPro" id="IPR013783">
    <property type="entry name" value="Ig-like_fold"/>
</dbReference>
<dbReference type="CDD" id="cd00063">
    <property type="entry name" value="FN3"/>
    <property type="match status" value="1"/>
</dbReference>